<dbReference type="EMBL" id="BAABJQ010000033">
    <property type="protein sequence ID" value="GAA5198487.1"/>
    <property type="molecule type" value="Genomic_DNA"/>
</dbReference>
<name>A0ABP9SLA3_9ACTN</name>
<evidence type="ECO:0000313" key="3">
    <source>
        <dbReference type="Proteomes" id="UP001501570"/>
    </source>
</evidence>
<comment type="caution">
    <text evidence="2">The sequence shown here is derived from an EMBL/GenBank/DDBJ whole genome shotgun (WGS) entry which is preliminary data.</text>
</comment>
<keyword evidence="3" id="KW-1185">Reference proteome</keyword>
<protein>
    <submittedName>
        <fullName evidence="2">FBP domain-containing protein</fullName>
    </submittedName>
</protein>
<sequence>MDPISEAEIRGSFLNCSKGDAARIKLPTDFLETPWELLDFFGWTDPSAPQRAAIVLPSEDGVQAIMLRKADRAFGGRVRSGLCQACLTSHPGGGVALFTASCPGPSGRVGNSVGEYLCADLACSLYLRGTMRPRPGAVRVEETLALDEKVERAMRKLRAFARRVADTPATVR</sequence>
<reference evidence="3" key="1">
    <citation type="journal article" date="2019" name="Int. J. Syst. Evol. Microbiol.">
        <title>The Global Catalogue of Microorganisms (GCM) 10K type strain sequencing project: providing services to taxonomists for standard genome sequencing and annotation.</title>
        <authorList>
            <consortium name="The Broad Institute Genomics Platform"/>
            <consortium name="The Broad Institute Genome Sequencing Center for Infectious Disease"/>
            <person name="Wu L."/>
            <person name="Ma J."/>
        </authorList>
    </citation>
    <scope>NUCLEOTIDE SEQUENCE [LARGE SCALE GENOMIC DNA]</scope>
    <source>
        <strain evidence="3">JCM 18304</strain>
    </source>
</reference>
<dbReference type="InterPro" id="IPR032330">
    <property type="entry name" value="EF-G-binding_C"/>
</dbReference>
<dbReference type="Pfam" id="PF16571">
    <property type="entry name" value="FBP_C"/>
    <property type="match status" value="1"/>
</dbReference>
<gene>
    <name evidence="2" type="ORF">GCM10023322_72030</name>
</gene>
<evidence type="ECO:0000259" key="1">
    <source>
        <dbReference type="Pfam" id="PF16571"/>
    </source>
</evidence>
<evidence type="ECO:0000313" key="2">
    <source>
        <dbReference type="EMBL" id="GAA5198487.1"/>
    </source>
</evidence>
<organism evidence="2 3">
    <name type="scientific">Rugosimonospora acidiphila</name>
    <dbReference type="NCBI Taxonomy" id="556531"/>
    <lineage>
        <taxon>Bacteria</taxon>
        <taxon>Bacillati</taxon>
        <taxon>Actinomycetota</taxon>
        <taxon>Actinomycetes</taxon>
        <taxon>Micromonosporales</taxon>
        <taxon>Micromonosporaceae</taxon>
        <taxon>Rugosimonospora</taxon>
    </lineage>
</organism>
<proteinExistence type="predicted"/>
<dbReference type="RefSeq" id="WP_345637446.1">
    <property type="nucleotide sequence ID" value="NZ_BAABJQ010000033.1"/>
</dbReference>
<dbReference type="Proteomes" id="UP001501570">
    <property type="component" value="Unassembled WGS sequence"/>
</dbReference>
<feature type="domain" description="Elongation factor G-binding protein C-terminal treble-clef zinc-finger" evidence="1">
    <location>
        <begin position="8"/>
        <end position="164"/>
    </location>
</feature>
<accession>A0ABP9SLA3</accession>